<dbReference type="Pfam" id="PF13737">
    <property type="entry name" value="DDE_Tnp_1_5"/>
    <property type="match status" value="1"/>
</dbReference>
<keyword evidence="3" id="KW-1185">Reference proteome</keyword>
<feature type="domain" description="Transposase DDE" evidence="1">
    <location>
        <begin position="2"/>
        <end position="71"/>
    </location>
</feature>
<dbReference type="Proteomes" id="UP000218160">
    <property type="component" value="Chromosome 1"/>
</dbReference>
<protein>
    <submittedName>
        <fullName evidence="2">Mobile element protein</fullName>
    </submittedName>
</protein>
<dbReference type="KEGG" id="elux:BTN50_1281"/>
<name>A0A291B9V8_9GAMM</name>
<evidence type="ECO:0000259" key="1">
    <source>
        <dbReference type="Pfam" id="PF13737"/>
    </source>
</evidence>
<accession>A0A291B9V8</accession>
<dbReference type="OrthoDB" id="5924443at2"/>
<dbReference type="EMBL" id="CP020660">
    <property type="protein sequence ID" value="ATF09767.1"/>
    <property type="molecule type" value="Genomic_DNA"/>
</dbReference>
<evidence type="ECO:0000313" key="3">
    <source>
        <dbReference type="Proteomes" id="UP000218160"/>
    </source>
</evidence>
<dbReference type="PANTHER" id="PTHR34631">
    <property type="match status" value="1"/>
</dbReference>
<gene>
    <name evidence="2" type="ORF">BTN50_1281</name>
</gene>
<reference evidence="3" key="1">
    <citation type="submission" date="2017-04" db="EMBL/GenBank/DDBJ databases">
        <title>Genome evolution of the luminous symbionts of deep sea anglerfish.</title>
        <authorList>
            <person name="Hendry T.A."/>
        </authorList>
    </citation>
    <scope>NUCLEOTIDE SEQUENCE [LARGE SCALE GENOMIC DNA]</scope>
</reference>
<dbReference type="InterPro" id="IPR053172">
    <property type="entry name" value="Tn903_transposase"/>
</dbReference>
<organism evidence="2 3">
    <name type="scientific">Candidatus Enterovibrio altilux</name>
    <dbReference type="NCBI Taxonomy" id="1927128"/>
    <lineage>
        <taxon>Bacteria</taxon>
        <taxon>Pseudomonadati</taxon>
        <taxon>Pseudomonadota</taxon>
        <taxon>Gammaproteobacteria</taxon>
        <taxon>Vibrionales</taxon>
        <taxon>Vibrionaceae</taxon>
        <taxon>Enterovibrio</taxon>
    </lineage>
</organism>
<dbReference type="PANTHER" id="PTHR34631:SF3">
    <property type="entry name" value="ISSOD12 TRANSPOSASE TNPA_ISSOD12"/>
    <property type="match status" value="1"/>
</dbReference>
<evidence type="ECO:0000313" key="2">
    <source>
        <dbReference type="EMBL" id="ATF09767.1"/>
    </source>
</evidence>
<dbReference type="InterPro" id="IPR025668">
    <property type="entry name" value="Tnp_DDE_dom"/>
</dbReference>
<sequence>MMVLMVKCIFSMPLKALQGFINSICNLARLSFSCPHYSCISKRAKIVNITFKTKTKKIILYLTIDSTELKIDSNSE</sequence>
<proteinExistence type="predicted"/>
<dbReference type="AlphaFoldDB" id="A0A291B9V8"/>